<reference evidence="1 2" key="1">
    <citation type="submission" date="2021-06" db="EMBL/GenBank/DDBJ databases">
        <authorList>
            <person name="Sun Q."/>
            <person name="Li D."/>
        </authorList>
    </citation>
    <scope>NUCLEOTIDE SEQUENCE [LARGE SCALE GENOMIC DNA]</scope>
    <source>
        <strain evidence="1 2">MSJ-11</strain>
    </source>
</reference>
<accession>A0ABS6EML6</accession>
<organism evidence="1 2">
    <name type="scientific">Clostridium mobile</name>
    <dbReference type="NCBI Taxonomy" id="2841512"/>
    <lineage>
        <taxon>Bacteria</taxon>
        <taxon>Bacillati</taxon>
        <taxon>Bacillota</taxon>
        <taxon>Clostridia</taxon>
        <taxon>Eubacteriales</taxon>
        <taxon>Clostridiaceae</taxon>
        <taxon>Clostridium</taxon>
    </lineage>
</organism>
<dbReference type="EMBL" id="JAHLQF010000006">
    <property type="protein sequence ID" value="MBU5486473.1"/>
    <property type="molecule type" value="Genomic_DNA"/>
</dbReference>
<evidence type="ECO:0000313" key="2">
    <source>
        <dbReference type="Proteomes" id="UP000726170"/>
    </source>
</evidence>
<gene>
    <name evidence="1" type="ORF">KQI86_19415</name>
</gene>
<dbReference type="RefSeq" id="WP_216441071.1">
    <property type="nucleotide sequence ID" value="NZ_JAHLQF010000006.1"/>
</dbReference>
<sequence length="273" mass="31368">MANFLDLTGKTFGRLKVLGISRQIQSGKRNRYYWNCICKCGNKIETRTDCLTSGNTKSCGCLLSEQALKNVVINHKHKMSGTRLYKTWQNMKKRCINPKDKSYVNYGGRGIKVCDEWSNSFEHFMKWALSNGYSNNLTIDRIDVSGNYEPSNCRWSNDTEQARNRRSNVLVNYKGKEITLIELSEITGIEYGCLSGRYERGDRGKRLIRNINEDKNVPKGSIQHLSKLTEESVSEIKALLRKGVLQKEIAKRYKVSPSAINSIARNRTWKHIK</sequence>
<name>A0ABS6EML6_9CLOT</name>
<proteinExistence type="predicted"/>
<keyword evidence="2" id="KW-1185">Reference proteome</keyword>
<comment type="caution">
    <text evidence="1">The sequence shown here is derived from an EMBL/GenBank/DDBJ whole genome shotgun (WGS) entry which is preliminary data.</text>
</comment>
<dbReference type="Proteomes" id="UP000726170">
    <property type="component" value="Unassembled WGS sequence"/>
</dbReference>
<evidence type="ECO:0000313" key="1">
    <source>
        <dbReference type="EMBL" id="MBU5486473.1"/>
    </source>
</evidence>
<protein>
    <submittedName>
        <fullName evidence="1">Uncharacterized protein</fullName>
    </submittedName>
</protein>